<gene>
    <name evidence="1" type="ORF">PoB_000494300</name>
</gene>
<comment type="caution">
    <text evidence="1">The sequence shown here is derived from an EMBL/GenBank/DDBJ whole genome shotgun (WGS) entry which is preliminary data.</text>
</comment>
<organism evidence="1 2">
    <name type="scientific">Plakobranchus ocellatus</name>
    <dbReference type="NCBI Taxonomy" id="259542"/>
    <lineage>
        <taxon>Eukaryota</taxon>
        <taxon>Metazoa</taxon>
        <taxon>Spiralia</taxon>
        <taxon>Lophotrochozoa</taxon>
        <taxon>Mollusca</taxon>
        <taxon>Gastropoda</taxon>
        <taxon>Heterobranchia</taxon>
        <taxon>Euthyneura</taxon>
        <taxon>Panpulmonata</taxon>
        <taxon>Sacoglossa</taxon>
        <taxon>Placobranchoidea</taxon>
        <taxon>Plakobranchidae</taxon>
        <taxon>Plakobranchus</taxon>
    </lineage>
</organism>
<name>A0AAV3Y7F9_9GAST</name>
<accession>A0AAV3Y7F9</accession>
<evidence type="ECO:0000313" key="2">
    <source>
        <dbReference type="Proteomes" id="UP000735302"/>
    </source>
</evidence>
<evidence type="ECO:0000313" key="1">
    <source>
        <dbReference type="EMBL" id="GFN78437.1"/>
    </source>
</evidence>
<dbReference type="AlphaFoldDB" id="A0AAV3Y7F9"/>
<protein>
    <submittedName>
        <fullName evidence="1">Uncharacterized protein</fullName>
    </submittedName>
</protein>
<sequence length="175" mass="19856">MERLDSLLLTGSAPALERLKSIFITCYRPVVYGEINRPREKMRKGVRAGNGDGSWREEEVTKVRRDVEKDEGDKELLLMEKKNHSNFIPRTAVSNFQLEDEIKFSDALNSHFYEISGDSFLTNLLEGPAVVSCSVAGCNICREQWTIPPKARSLDDTIVTDEKNEFFLASRNSIP</sequence>
<keyword evidence="2" id="KW-1185">Reference proteome</keyword>
<dbReference type="EMBL" id="BLXT01000588">
    <property type="protein sequence ID" value="GFN78437.1"/>
    <property type="molecule type" value="Genomic_DNA"/>
</dbReference>
<dbReference type="Proteomes" id="UP000735302">
    <property type="component" value="Unassembled WGS sequence"/>
</dbReference>
<proteinExistence type="predicted"/>
<reference evidence="1 2" key="1">
    <citation type="journal article" date="2021" name="Elife">
        <title>Chloroplast acquisition without the gene transfer in kleptoplastic sea slugs, Plakobranchus ocellatus.</title>
        <authorList>
            <person name="Maeda T."/>
            <person name="Takahashi S."/>
            <person name="Yoshida T."/>
            <person name="Shimamura S."/>
            <person name="Takaki Y."/>
            <person name="Nagai Y."/>
            <person name="Toyoda A."/>
            <person name="Suzuki Y."/>
            <person name="Arimoto A."/>
            <person name="Ishii H."/>
            <person name="Satoh N."/>
            <person name="Nishiyama T."/>
            <person name="Hasebe M."/>
            <person name="Maruyama T."/>
            <person name="Minagawa J."/>
            <person name="Obokata J."/>
            <person name="Shigenobu S."/>
        </authorList>
    </citation>
    <scope>NUCLEOTIDE SEQUENCE [LARGE SCALE GENOMIC DNA]</scope>
</reference>